<dbReference type="AlphaFoldDB" id="A0A9D2IF64"/>
<proteinExistence type="predicted"/>
<feature type="non-terminal residue" evidence="2">
    <location>
        <position position="1"/>
    </location>
</feature>
<evidence type="ECO:0000313" key="3">
    <source>
        <dbReference type="Proteomes" id="UP000824024"/>
    </source>
</evidence>
<evidence type="ECO:0000259" key="1">
    <source>
        <dbReference type="Pfam" id="PF07561"/>
    </source>
</evidence>
<evidence type="ECO:0000313" key="2">
    <source>
        <dbReference type="EMBL" id="HIZ06775.1"/>
    </source>
</evidence>
<dbReference type="Pfam" id="PF07561">
    <property type="entry name" value="DUF1540"/>
    <property type="match status" value="1"/>
</dbReference>
<reference evidence="2" key="1">
    <citation type="journal article" date="2021" name="PeerJ">
        <title>Extensive microbial diversity within the chicken gut microbiome revealed by metagenomics and culture.</title>
        <authorList>
            <person name="Gilroy R."/>
            <person name="Ravi A."/>
            <person name="Getino M."/>
            <person name="Pursley I."/>
            <person name="Horton D.L."/>
            <person name="Alikhan N.F."/>
            <person name="Baker D."/>
            <person name="Gharbi K."/>
            <person name="Hall N."/>
            <person name="Watson M."/>
            <person name="Adriaenssens E.M."/>
            <person name="Foster-Nyarko E."/>
            <person name="Jarju S."/>
            <person name="Secka A."/>
            <person name="Antonio M."/>
            <person name="Oren A."/>
            <person name="Chaudhuri R.R."/>
            <person name="La Ragione R."/>
            <person name="Hildebrand F."/>
            <person name="Pallen M.J."/>
        </authorList>
    </citation>
    <scope>NUCLEOTIDE SEQUENCE</scope>
    <source>
        <strain evidence="2">CHK192-9172</strain>
    </source>
</reference>
<accession>A0A9D2IF64</accession>
<comment type="caution">
    <text evidence="2">The sequence shown here is derived from an EMBL/GenBank/DDBJ whole genome shotgun (WGS) entry which is preliminary data.</text>
</comment>
<sequence>ACNSTGHASTVVDVDCEAEKCRYNNNCKCSAGHIGISGGQACSCKETECASFTCK</sequence>
<dbReference type="Proteomes" id="UP000824024">
    <property type="component" value="Unassembled WGS sequence"/>
</dbReference>
<dbReference type="EMBL" id="DXCH01000062">
    <property type="protein sequence ID" value="HIZ06775.1"/>
    <property type="molecule type" value="Genomic_DNA"/>
</dbReference>
<name>A0A9D2IF64_9FIRM</name>
<dbReference type="InterPro" id="IPR011437">
    <property type="entry name" value="DUF1540"/>
</dbReference>
<protein>
    <submittedName>
        <fullName evidence="2">DUF1540 domain-containing protein</fullName>
    </submittedName>
</protein>
<organism evidence="2 3">
    <name type="scientific">Candidatus Eubacterium avistercoris</name>
    <dbReference type="NCBI Taxonomy" id="2838567"/>
    <lineage>
        <taxon>Bacteria</taxon>
        <taxon>Bacillati</taxon>
        <taxon>Bacillota</taxon>
        <taxon>Clostridia</taxon>
        <taxon>Eubacteriales</taxon>
        <taxon>Eubacteriaceae</taxon>
        <taxon>Eubacterium</taxon>
    </lineage>
</organism>
<gene>
    <name evidence="2" type="ORF">IAA08_02425</name>
</gene>
<reference evidence="2" key="2">
    <citation type="submission" date="2021-04" db="EMBL/GenBank/DDBJ databases">
        <authorList>
            <person name="Gilroy R."/>
        </authorList>
    </citation>
    <scope>NUCLEOTIDE SEQUENCE</scope>
    <source>
        <strain evidence="2">CHK192-9172</strain>
    </source>
</reference>
<feature type="domain" description="DUF1540" evidence="1">
    <location>
        <begin position="14"/>
        <end position="52"/>
    </location>
</feature>